<dbReference type="Proteomes" id="UP000887540">
    <property type="component" value="Unplaced"/>
</dbReference>
<dbReference type="PANTHER" id="PTHR45784:SF3">
    <property type="entry name" value="C-TYPE LECTIN DOMAIN FAMILY 4 MEMBER K-LIKE-RELATED"/>
    <property type="match status" value="1"/>
</dbReference>
<dbReference type="Gene3D" id="3.10.100.10">
    <property type="entry name" value="Mannose-Binding Protein A, subunit A"/>
    <property type="match status" value="1"/>
</dbReference>
<evidence type="ECO:0000256" key="2">
    <source>
        <dbReference type="SAM" id="SignalP"/>
    </source>
</evidence>
<dbReference type="InterPro" id="IPR018378">
    <property type="entry name" value="C-type_lectin_CS"/>
</dbReference>
<name>A0A914CQ74_9BILA</name>
<dbReference type="PANTHER" id="PTHR45784">
    <property type="entry name" value="C-TYPE LECTIN DOMAIN FAMILY 20 MEMBER A-RELATED"/>
    <property type="match status" value="1"/>
</dbReference>
<dbReference type="WBParaSite" id="ACRNAN_scaffold13061.g13775.t1">
    <property type="protein sequence ID" value="ACRNAN_scaffold13061.g13775.t1"/>
    <property type="gene ID" value="ACRNAN_scaffold13061.g13775"/>
</dbReference>
<accession>A0A914CQ74</accession>
<dbReference type="InterPro" id="IPR016187">
    <property type="entry name" value="CTDL_fold"/>
</dbReference>
<evidence type="ECO:0000256" key="1">
    <source>
        <dbReference type="ARBA" id="ARBA00023157"/>
    </source>
</evidence>
<keyword evidence="1" id="KW-1015">Disulfide bond</keyword>
<dbReference type="InterPro" id="IPR017853">
    <property type="entry name" value="GH"/>
</dbReference>
<protein>
    <submittedName>
        <fullName evidence="5">C-type lectin domain-containing protein</fullName>
    </submittedName>
</protein>
<organism evidence="4 5">
    <name type="scientific">Acrobeloides nanus</name>
    <dbReference type="NCBI Taxonomy" id="290746"/>
    <lineage>
        <taxon>Eukaryota</taxon>
        <taxon>Metazoa</taxon>
        <taxon>Ecdysozoa</taxon>
        <taxon>Nematoda</taxon>
        <taxon>Chromadorea</taxon>
        <taxon>Rhabditida</taxon>
        <taxon>Tylenchina</taxon>
        <taxon>Cephalobomorpha</taxon>
        <taxon>Cephaloboidea</taxon>
        <taxon>Cephalobidae</taxon>
        <taxon>Acrobeloides</taxon>
    </lineage>
</organism>
<evidence type="ECO:0000259" key="3">
    <source>
        <dbReference type="PROSITE" id="PS50041"/>
    </source>
</evidence>
<sequence>MLSLIFSFLFLFPCAVYSRDRWTEAQATTWFQSQTYIMGSQYITSDAGNQLEMFQNDTWNPTLIDQELGLAESLGMTTMRIFLHDLAYLQDPAGFKSRVNALLTICAKHGIKPLLTIFDSCWNAYPKAGKQPEPRTGVMLSAWVQSPGVIALLDQTQWPRLQTYVTDVVGTFANDARVLGWDLWNEPDNSFNSTQVAALVQLLPQVFDWARSVNPTQPLTSGPFGTDYLNGIGGQVTQIQMNNSDVLSFHNYDPANTFETHIKALQKWNRPIICTEYMARTRGSDFITVLPLGKQYNIGMINWGFVNGKTQNNYPWDSWQNPYTTYQPYLWFHEVFRNDGTPYLIEEAQVIKRLNGCPKGFKSTAQSLKGLTCYNAYSAPLNFTDAQAACNKNYANMAIIDSAAQNTELLSYLTSSFSSCNSFYIGLYPDAYGDWLWPMAGWTYDSSSYVNWKSGYPINSTGSTCVVINKDGTWSNQACDSPQCYLCSY</sequence>
<feature type="chain" id="PRO_5037962128" evidence="2">
    <location>
        <begin position="19"/>
        <end position="489"/>
    </location>
</feature>
<evidence type="ECO:0000313" key="5">
    <source>
        <dbReference type="WBParaSite" id="ACRNAN_scaffold13061.g13775.t1"/>
    </source>
</evidence>
<reference evidence="5" key="1">
    <citation type="submission" date="2022-11" db="UniProtKB">
        <authorList>
            <consortium name="WormBaseParasite"/>
        </authorList>
    </citation>
    <scope>IDENTIFICATION</scope>
</reference>
<dbReference type="SUPFAM" id="SSF56436">
    <property type="entry name" value="C-type lectin-like"/>
    <property type="match status" value="1"/>
</dbReference>
<dbReference type="Pfam" id="PF00059">
    <property type="entry name" value="Lectin_C"/>
    <property type="match status" value="1"/>
</dbReference>
<dbReference type="Gene3D" id="3.20.20.80">
    <property type="entry name" value="Glycosidases"/>
    <property type="match status" value="1"/>
</dbReference>
<dbReference type="InterPro" id="IPR016186">
    <property type="entry name" value="C-type_lectin-like/link_sf"/>
</dbReference>
<feature type="domain" description="C-type lectin" evidence="3">
    <location>
        <begin position="369"/>
        <end position="488"/>
    </location>
</feature>
<dbReference type="SUPFAM" id="SSF51445">
    <property type="entry name" value="(Trans)glycosidases"/>
    <property type="match status" value="1"/>
</dbReference>
<dbReference type="PROSITE" id="PS00615">
    <property type="entry name" value="C_TYPE_LECTIN_1"/>
    <property type="match status" value="1"/>
</dbReference>
<dbReference type="InterPro" id="IPR001304">
    <property type="entry name" value="C-type_lectin-like"/>
</dbReference>
<dbReference type="PROSITE" id="PS50041">
    <property type="entry name" value="C_TYPE_LECTIN_2"/>
    <property type="match status" value="1"/>
</dbReference>
<dbReference type="AlphaFoldDB" id="A0A914CQ74"/>
<dbReference type="SMART" id="SM00034">
    <property type="entry name" value="CLECT"/>
    <property type="match status" value="1"/>
</dbReference>
<keyword evidence="2" id="KW-0732">Signal</keyword>
<feature type="signal peptide" evidence="2">
    <location>
        <begin position="1"/>
        <end position="18"/>
    </location>
</feature>
<keyword evidence="4" id="KW-1185">Reference proteome</keyword>
<dbReference type="CDD" id="cd00037">
    <property type="entry name" value="CLECT"/>
    <property type="match status" value="1"/>
</dbReference>
<proteinExistence type="predicted"/>
<evidence type="ECO:0000313" key="4">
    <source>
        <dbReference type="Proteomes" id="UP000887540"/>
    </source>
</evidence>